<dbReference type="EMBL" id="JAWDGP010007260">
    <property type="protein sequence ID" value="KAK3727059.1"/>
    <property type="molecule type" value="Genomic_DNA"/>
</dbReference>
<evidence type="ECO:0000313" key="2">
    <source>
        <dbReference type="Proteomes" id="UP001283361"/>
    </source>
</evidence>
<accession>A0AAE0XZJ5</accession>
<reference evidence="1" key="1">
    <citation type="journal article" date="2023" name="G3 (Bethesda)">
        <title>A reference genome for the long-term kleptoplast-retaining sea slug Elysia crispata morphotype clarki.</title>
        <authorList>
            <person name="Eastman K.E."/>
            <person name="Pendleton A.L."/>
            <person name="Shaikh M.A."/>
            <person name="Suttiyut T."/>
            <person name="Ogas R."/>
            <person name="Tomko P."/>
            <person name="Gavelis G."/>
            <person name="Widhalm J.R."/>
            <person name="Wisecaver J.H."/>
        </authorList>
    </citation>
    <scope>NUCLEOTIDE SEQUENCE</scope>
    <source>
        <strain evidence="1">ECLA1</strain>
    </source>
</reference>
<name>A0AAE0XZJ5_9GAST</name>
<sequence length="119" mass="12984">MGAVLGASRRPLTLSAPSETDQRQLKSLAAIPSAPVTGRHTASAAKGPLLVWCLPPDKQTLLTKYRMSMTVLLRCYSTISMLQSSPYVPVRNAHDCVAELLQYHWNVTILALCTCTECP</sequence>
<dbReference type="AlphaFoldDB" id="A0AAE0XZJ5"/>
<evidence type="ECO:0000313" key="1">
    <source>
        <dbReference type="EMBL" id="KAK3727059.1"/>
    </source>
</evidence>
<dbReference type="Proteomes" id="UP001283361">
    <property type="component" value="Unassembled WGS sequence"/>
</dbReference>
<organism evidence="1 2">
    <name type="scientific">Elysia crispata</name>
    <name type="common">lettuce slug</name>
    <dbReference type="NCBI Taxonomy" id="231223"/>
    <lineage>
        <taxon>Eukaryota</taxon>
        <taxon>Metazoa</taxon>
        <taxon>Spiralia</taxon>
        <taxon>Lophotrochozoa</taxon>
        <taxon>Mollusca</taxon>
        <taxon>Gastropoda</taxon>
        <taxon>Heterobranchia</taxon>
        <taxon>Euthyneura</taxon>
        <taxon>Panpulmonata</taxon>
        <taxon>Sacoglossa</taxon>
        <taxon>Placobranchoidea</taxon>
        <taxon>Plakobranchidae</taxon>
        <taxon>Elysia</taxon>
    </lineage>
</organism>
<protein>
    <submittedName>
        <fullName evidence="1">Uncharacterized protein</fullName>
    </submittedName>
</protein>
<proteinExistence type="predicted"/>
<keyword evidence="2" id="KW-1185">Reference proteome</keyword>
<comment type="caution">
    <text evidence="1">The sequence shown here is derived from an EMBL/GenBank/DDBJ whole genome shotgun (WGS) entry which is preliminary data.</text>
</comment>
<gene>
    <name evidence="1" type="ORF">RRG08_064524</name>
</gene>